<reference evidence="1" key="1">
    <citation type="submission" date="2021-02" db="EMBL/GenBank/DDBJ databases">
        <authorList>
            <person name="Nowell W R."/>
        </authorList>
    </citation>
    <scope>NUCLEOTIDE SEQUENCE</scope>
    <source>
        <strain evidence="1">Ploen Becks lab</strain>
    </source>
</reference>
<dbReference type="Proteomes" id="UP000663879">
    <property type="component" value="Unassembled WGS sequence"/>
</dbReference>
<dbReference type="AlphaFoldDB" id="A0A813P5A5"/>
<organism evidence="1 2">
    <name type="scientific">Brachionus calyciflorus</name>
    <dbReference type="NCBI Taxonomy" id="104777"/>
    <lineage>
        <taxon>Eukaryota</taxon>
        <taxon>Metazoa</taxon>
        <taxon>Spiralia</taxon>
        <taxon>Gnathifera</taxon>
        <taxon>Rotifera</taxon>
        <taxon>Eurotatoria</taxon>
        <taxon>Monogononta</taxon>
        <taxon>Pseudotrocha</taxon>
        <taxon>Ploima</taxon>
        <taxon>Brachionidae</taxon>
        <taxon>Brachionus</taxon>
    </lineage>
</organism>
<protein>
    <submittedName>
        <fullName evidence="1">Uncharacterized protein</fullName>
    </submittedName>
</protein>
<dbReference type="EMBL" id="CAJNOC010000342">
    <property type="protein sequence ID" value="CAF0747789.1"/>
    <property type="molecule type" value="Genomic_DNA"/>
</dbReference>
<accession>A0A813P5A5</accession>
<gene>
    <name evidence="1" type="ORF">OXX778_LOCUS3748</name>
</gene>
<sequence length="250" mass="29303">MKIVRPVILICIKLYFFKCSSLFQLYKKSFNGPIYVVSNDFKIKNSLPNLKSNTLLKCLRKCDHIKECILIFINRNSKFMNDCEFYSNVPMRVSQIYQTSSTNESQLIYFKKGFEIKTFKYGSNHSRHLIPTHSLRLRQGNQLNVEYLDIYYDWEKIRGYKAYFFNGTTMPIGTTNINKLQIDLKNKTKNKIAIRANSTLVNQLQFCWISQIDFSNSCSLAVGGTGGKNYTFYYDSTFKQFQFEHIIVSK</sequence>
<evidence type="ECO:0000313" key="1">
    <source>
        <dbReference type="EMBL" id="CAF0747789.1"/>
    </source>
</evidence>
<comment type="caution">
    <text evidence="1">The sequence shown here is derived from an EMBL/GenBank/DDBJ whole genome shotgun (WGS) entry which is preliminary data.</text>
</comment>
<keyword evidence="2" id="KW-1185">Reference proteome</keyword>
<proteinExistence type="predicted"/>
<name>A0A813P5A5_9BILA</name>
<evidence type="ECO:0000313" key="2">
    <source>
        <dbReference type="Proteomes" id="UP000663879"/>
    </source>
</evidence>